<keyword evidence="3" id="KW-1003">Cell membrane</keyword>
<keyword evidence="6 8" id="KW-0472">Membrane</keyword>
<feature type="transmembrane region" description="Helical" evidence="8">
    <location>
        <begin position="248"/>
        <end position="268"/>
    </location>
</feature>
<evidence type="ECO:0000256" key="6">
    <source>
        <dbReference type="ARBA" id="ARBA00023136"/>
    </source>
</evidence>
<evidence type="ECO:0000256" key="3">
    <source>
        <dbReference type="ARBA" id="ARBA00022475"/>
    </source>
</evidence>
<feature type="transmembrane region" description="Helical" evidence="8">
    <location>
        <begin position="431"/>
        <end position="454"/>
    </location>
</feature>
<organism evidence="10 11">
    <name type="scientific">Haliovirga abyssi</name>
    <dbReference type="NCBI Taxonomy" id="2996794"/>
    <lineage>
        <taxon>Bacteria</taxon>
        <taxon>Fusobacteriati</taxon>
        <taxon>Fusobacteriota</taxon>
        <taxon>Fusobacteriia</taxon>
        <taxon>Fusobacteriales</taxon>
        <taxon>Haliovirgaceae</taxon>
        <taxon>Haliovirga</taxon>
    </lineage>
</organism>
<evidence type="ECO:0000256" key="7">
    <source>
        <dbReference type="RuleBase" id="RU000320"/>
    </source>
</evidence>
<evidence type="ECO:0000256" key="2">
    <source>
        <dbReference type="ARBA" id="ARBA00005346"/>
    </source>
</evidence>
<comment type="subcellular location">
    <subcellularLocation>
        <location evidence="1">Cell membrane</location>
        <topology evidence="1">Multi-pass membrane protein</topology>
    </subcellularLocation>
    <subcellularLocation>
        <location evidence="7">Membrane</location>
        <topology evidence="7">Multi-pass membrane protein</topology>
    </subcellularLocation>
</comment>
<evidence type="ECO:0000313" key="10">
    <source>
        <dbReference type="EMBL" id="BDU50729.1"/>
    </source>
</evidence>
<evidence type="ECO:0000259" key="9">
    <source>
        <dbReference type="Pfam" id="PF00361"/>
    </source>
</evidence>
<sequence>MMNSPVLLVAFPLLLAFISVMWKRGAKILLSLSIAINLYLLSVVKYGIYNIGNWKPPFGITLVLDGYSFTGILIVNIIFALAVIMGYSEVKKYASVLIVSLAAVNGMVLTGDLFNLFVFLEIASISGYIISAMTKKYRHSFNYLIIGTVGSSLYLFGIIIIYNIFGTLNMADLRGKLYAPGVTSGVLLLPIVLIFAGIAVESKLFPFNGWVKGVYNSTNKLSGPIFASVYAAAIMFVFGRLFSQTLLISQNLSIVLITISLLTLFLAETAAFSGNSLRKILLFSSIAQAGLIVTLFLLKLDDVAILQIVNNAVAKLIMFSIAGALAIQAGSDKVEDLRGIFNKHKIMGFGFTTAAMSIIGLPMFFGFYVKLKVLIAIFNGNHEWVAVVLLISSLIEGVYYVRLLSKLWVPGEEGVETSEKYVTSLSLDGEFILKCSVGILGVLIVFMGIMPLVLLKI</sequence>
<evidence type="ECO:0000313" key="11">
    <source>
        <dbReference type="Proteomes" id="UP001321582"/>
    </source>
</evidence>
<feature type="transmembrane region" description="Helical" evidence="8">
    <location>
        <begin position="221"/>
        <end position="242"/>
    </location>
</feature>
<keyword evidence="4 7" id="KW-0812">Transmembrane</keyword>
<comment type="similarity">
    <text evidence="2">Belongs to the CPA3 antiporters (TC 2.A.63) subunit D family.</text>
</comment>
<feature type="domain" description="NADH:quinone oxidoreductase/Mrp antiporter transmembrane" evidence="9">
    <location>
        <begin position="111"/>
        <end position="395"/>
    </location>
</feature>
<feature type="transmembrane region" description="Helical" evidence="8">
    <location>
        <begin position="348"/>
        <end position="369"/>
    </location>
</feature>
<dbReference type="PANTHER" id="PTHR42703">
    <property type="entry name" value="NADH DEHYDROGENASE"/>
    <property type="match status" value="1"/>
</dbReference>
<keyword evidence="11" id="KW-1185">Reference proteome</keyword>
<evidence type="ECO:0000256" key="1">
    <source>
        <dbReference type="ARBA" id="ARBA00004651"/>
    </source>
</evidence>
<feature type="transmembrane region" description="Helical" evidence="8">
    <location>
        <begin position="29"/>
        <end position="48"/>
    </location>
</feature>
<evidence type="ECO:0000256" key="8">
    <source>
        <dbReference type="SAM" id="Phobius"/>
    </source>
</evidence>
<feature type="transmembrane region" description="Helical" evidence="8">
    <location>
        <begin position="6"/>
        <end position="22"/>
    </location>
</feature>
<dbReference type="PANTHER" id="PTHR42703:SF1">
    <property type="entry name" value="NA(+)_H(+) ANTIPORTER SUBUNIT D1"/>
    <property type="match status" value="1"/>
</dbReference>
<dbReference type="Proteomes" id="UP001321582">
    <property type="component" value="Chromosome"/>
</dbReference>
<evidence type="ECO:0000256" key="4">
    <source>
        <dbReference type="ARBA" id="ARBA00022692"/>
    </source>
</evidence>
<feature type="transmembrane region" description="Helical" evidence="8">
    <location>
        <begin position="141"/>
        <end position="165"/>
    </location>
</feature>
<feature type="transmembrane region" description="Helical" evidence="8">
    <location>
        <begin position="280"/>
        <end position="298"/>
    </location>
</feature>
<dbReference type="KEGG" id="haby:HLVA_12980"/>
<dbReference type="InterPro" id="IPR001750">
    <property type="entry name" value="ND/Mrp_TM"/>
</dbReference>
<feature type="transmembrane region" description="Helical" evidence="8">
    <location>
        <begin position="177"/>
        <end position="200"/>
    </location>
</feature>
<dbReference type="GO" id="GO:0005886">
    <property type="term" value="C:plasma membrane"/>
    <property type="evidence" value="ECO:0007669"/>
    <property type="project" value="UniProtKB-SubCell"/>
</dbReference>
<feature type="transmembrane region" description="Helical" evidence="8">
    <location>
        <begin position="304"/>
        <end position="327"/>
    </location>
</feature>
<keyword evidence="5 8" id="KW-1133">Transmembrane helix</keyword>
<dbReference type="InterPro" id="IPR050586">
    <property type="entry name" value="CPA3_Na-H_Antiporter_D"/>
</dbReference>
<protein>
    <submittedName>
        <fullName evidence="10">NADH dehydrogenase</fullName>
    </submittedName>
</protein>
<reference evidence="10 11" key="1">
    <citation type="submission" date="2022-11" db="EMBL/GenBank/DDBJ databases">
        <title>Haliovirga abyssi gen. nov., sp. nov., a mesophilic fermentative bacterium isolated from the Iheya North hydrothermal field and the proposal of Haliovirgaceae fam. nov.</title>
        <authorList>
            <person name="Miyazaki U."/>
            <person name="Tame A."/>
            <person name="Miyazaki J."/>
            <person name="Takai K."/>
            <person name="Sawayama S."/>
            <person name="Kitajima M."/>
            <person name="Okamoto A."/>
            <person name="Nakagawa S."/>
        </authorList>
    </citation>
    <scope>NUCLEOTIDE SEQUENCE [LARGE SCALE GENOMIC DNA]</scope>
    <source>
        <strain evidence="10 11">IC12</strain>
    </source>
</reference>
<dbReference type="Pfam" id="PF00361">
    <property type="entry name" value="Proton_antipo_M"/>
    <property type="match status" value="1"/>
</dbReference>
<accession>A0AAU9DIY9</accession>
<dbReference type="AlphaFoldDB" id="A0AAU9DIY9"/>
<dbReference type="EMBL" id="AP027059">
    <property type="protein sequence ID" value="BDU50729.1"/>
    <property type="molecule type" value="Genomic_DNA"/>
</dbReference>
<feature type="transmembrane region" description="Helical" evidence="8">
    <location>
        <begin position="68"/>
        <end position="86"/>
    </location>
</feature>
<dbReference type="RefSeq" id="WP_307903586.1">
    <property type="nucleotide sequence ID" value="NZ_AP027059.1"/>
</dbReference>
<feature type="transmembrane region" description="Helical" evidence="8">
    <location>
        <begin position="384"/>
        <end position="401"/>
    </location>
</feature>
<name>A0AAU9DIY9_9FUSO</name>
<proteinExistence type="inferred from homology"/>
<evidence type="ECO:0000256" key="5">
    <source>
        <dbReference type="ARBA" id="ARBA00022989"/>
    </source>
</evidence>
<gene>
    <name evidence="10" type="ORF">HLVA_12980</name>
</gene>